<feature type="transmembrane region" description="Helical" evidence="6">
    <location>
        <begin position="165"/>
        <end position="189"/>
    </location>
</feature>
<feature type="domain" description="G-protein coupled receptors family 1 profile" evidence="7">
    <location>
        <begin position="1"/>
        <end position="264"/>
    </location>
</feature>
<keyword evidence="5 6" id="KW-0472">Membrane</keyword>
<feature type="transmembrane region" description="Helical" evidence="6">
    <location>
        <begin position="251"/>
        <end position="267"/>
    </location>
</feature>
<dbReference type="PROSITE" id="PS50262">
    <property type="entry name" value="G_PROTEIN_RECEP_F1_2"/>
    <property type="match status" value="1"/>
</dbReference>
<keyword evidence="3 6" id="KW-0812">Transmembrane</keyword>
<evidence type="ECO:0000256" key="1">
    <source>
        <dbReference type="ARBA" id="ARBA00004370"/>
    </source>
</evidence>
<feature type="transmembrane region" description="Helical" evidence="6">
    <location>
        <begin position="66"/>
        <end position="91"/>
    </location>
</feature>
<evidence type="ECO:0000259" key="7">
    <source>
        <dbReference type="PROSITE" id="PS50262"/>
    </source>
</evidence>
<dbReference type="PANTHER" id="PTHR47760:SF1">
    <property type="entry name" value="G-PROTEIN COUPLED RECEPTORS FAMILY 1 PROFILE DOMAIN-CONTAINING PROTEIN"/>
    <property type="match status" value="1"/>
</dbReference>
<name>A0A0P4WJ63_SCYOL</name>
<dbReference type="InterPro" id="IPR053093">
    <property type="entry name" value="GPCR-like"/>
</dbReference>
<keyword evidence="4 6" id="KW-1133">Transmembrane helix</keyword>
<dbReference type="SUPFAM" id="SSF81321">
    <property type="entry name" value="Family A G protein-coupled receptor-like"/>
    <property type="match status" value="1"/>
</dbReference>
<sequence>MNTFADHERAGVTRHTEMLLISSLRYLNHLAVSDLLYLLFNVPFCLEDFVRVSVSGQAAGRSSAVYYAYVGVPLVNLFLTMSEYIVVWLSYDRCLAVCWPHKFSAKQRLRVVRERCGLSLALTMAVYCLSPLSQTYQCEGAVCCVIDSPYSHLGWFMGYELFREIYSRFLPALLVTGFNVAIVVTLRRLHRERGAEDVINESRQERERRLFVLLVAVTVLFYVTAFPSAMYKVLPSTDPRLESVLRPIADMLEVSGHVFNFVLYFLFSPDYRRTLVGMAAPPDKSRAGPPHFHSSSAIPL</sequence>
<accession>A0A0P4WJ63</accession>
<dbReference type="GO" id="GO:0016020">
    <property type="term" value="C:membrane"/>
    <property type="evidence" value="ECO:0007669"/>
    <property type="project" value="UniProtKB-SubCell"/>
</dbReference>
<dbReference type="Pfam" id="PF00001">
    <property type="entry name" value="7tm_1"/>
    <property type="match status" value="1"/>
</dbReference>
<proteinExistence type="inferred from homology"/>
<reference evidence="8" key="1">
    <citation type="submission" date="2015-09" db="EMBL/GenBank/DDBJ databases">
        <title>Scylla olivacea transcriptome.</title>
        <authorList>
            <person name="Ikhwanuddin M."/>
        </authorList>
    </citation>
    <scope>NUCLEOTIDE SEQUENCE</scope>
</reference>
<comment type="subcellular location">
    <subcellularLocation>
        <location evidence="1">Membrane</location>
    </subcellularLocation>
</comment>
<dbReference type="Gene3D" id="1.20.1070.10">
    <property type="entry name" value="Rhodopsin 7-helix transmembrane proteins"/>
    <property type="match status" value="1"/>
</dbReference>
<dbReference type="EMBL" id="GDRN01042505">
    <property type="protein sequence ID" value="JAI67038.1"/>
    <property type="molecule type" value="Transcribed_RNA"/>
</dbReference>
<evidence type="ECO:0000256" key="4">
    <source>
        <dbReference type="ARBA" id="ARBA00022989"/>
    </source>
</evidence>
<organism evidence="8">
    <name type="scientific">Scylla olivacea</name>
    <name type="common">Orange mud crab</name>
    <name type="synonym">Cancer olivacea</name>
    <dbReference type="NCBI Taxonomy" id="85551"/>
    <lineage>
        <taxon>Eukaryota</taxon>
        <taxon>Metazoa</taxon>
        <taxon>Ecdysozoa</taxon>
        <taxon>Arthropoda</taxon>
        <taxon>Crustacea</taxon>
        <taxon>Multicrustacea</taxon>
        <taxon>Malacostraca</taxon>
        <taxon>Eumalacostraca</taxon>
        <taxon>Eucarida</taxon>
        <taxon>Decapoda</taxon>
        <taxon>Pleocyemata</taxon>
        <taxon>Brachyura</taxon>
        <taxon>Eubrachyura</taxon>
        <taxon>Portunoidea</taxon>
        <taxon>Portunidae</taxon>
        <taxon>Portuninae</taxon>
        <taxon>Scylla</taxon>
    </lineage>
</organism>
<dbReference type="InterPro" id="IPR017452">
    <property type="entry name" value="GPCR_Rhodpsn_7TM"/>
</dbReference>
<evidence type="ECO:0000256" key="2">
    <source>
        <dbReference type="ARBA" id="ARBA00010663"/>
    </source>
</evidence>
<comment type="similarity">
    <text evidence="2">Belongs to the G-protein coupled receptor 1 family.</text>
</comment>
<protein>
    <recommendedName>
        <fullName evidence="7">G-protein coupled receptors family 1 profile domain-containing protein</fullName>
    </recommendedName>
</protein>
<dbReference type="CDD" id="cd14978">
    <property type="entry name" value="7tmA_FMRFamide_R-like"/>
    <property type="match status" value="1"/>
</dbReference>
<evidence type="ECO:0000256" key="6">
    <source>
        <dbReference type="SAM" id="Phobius"/>
    </source>
</evidence>
<dbReference type="InterPro" id="IPR000276">
    <property type="entry name" value="GPCR_Rhodpsn"/>
</dbReference>
<dbReference type="PANTHER" id="PTHR47760">
    <property type="entry name" value="G-PROTEIN COUPLED RECEPTOR B0563.6-LIKE PROTEIN-RELATED"/>
    <property type="match status" value="1"/>
</dbReference>
<evidence type="ECO:0000256" key="3">
    <source>
        <dbReference type="ARBA" id="ARBA00022692"/>
    </source>
</evidence>
<dbReference type="GO" id="GO:0004930">
    <property type="term" value="F:G protein-coupled receptor activity"/>
    <property type="evidence" value="ECO:0007669"/>
    <property type="project" value="InterPro"/>
</dbReference>
<evidence type="ECO:0000313" key="8">
    <source>
        <dbReference type="EMBL" id="JAI67038.1"/>
    </source>
</evidence>
<evidence type="ECO:0000256" key="5">
    <source>
        <dbReference type="ARBA" id="ARBA00023136"/>
    </source>
</evidence>
<feature type="transmembrane region" description="Helical" evidence="6">
    <location>
        <begin position="210"/>
        <end position="231"/>
    </location>
</feature>
<dbReference type="AlphaFoldDB" id="A0A0P4WJ63"/>